<proteinExistence type="predicted"/>
<sequence>MQRVALCRMLAGEPEAILLDEPFAALDSHLRWQLEGEVKQTLGEFSGVALLVSHDRGEVYRMSQRVCVLNDGASEPVLGTAELFDHPLTLQAALITGCKNCVPAEILSQGVIHVPDWNARLACSQAADGAITHTGIRAHYILPCAAEVENALYCRVVEAADDVFSRVLTLLPAGGTGTIRVELSRAAGERFIPGSEGWFCLPKEHIMLLRETHER</sequence>
<dbReference type="AlphaFoldDB" id="A0A645GMD0"/>
<dbReference type="InterPro" id="IPR027417">
    <property type="entry name" value="P-loop_NTPase"/>
</dbReference>
<accession>A0A645GMD0</accession>
<comment type="caution">
    <text evidence="2">The sequence shown here is derived from an EMBL/GenBank/DDBJ whole genome shotgun (WGS) entry which is preliminary data.</text>
</comment>
<gene>
    <name evidence="2" type="ORF">SDC9_172511</name>
</gene>
<dbReference type="PANTHER" id="PTHR42781:SF4">
    <property type="entry name" value="SPERMIDINE_PUTRESCINE IMPORT ATP-BINDING PROTEIN POTA"/>
    <property type="match status" value="1"/>
</dbReference>
<dbReference type="InterPro" id="IPR050093">
    <property type="entry name" value="ABC_SmlMolc_Importer"/>
</dbReference>
<dbReference type="EMBL" id="VSSQ01074164">
    <property type="protein sequence ID" value="MPN25104.1"/>
    <property type="molecule type" value="Genomic_DNA"/>
</dbReference>
<keyword evidence="1" id="KW-0813">Transport</keyword>
<name>A0A645GMD0_9ZZZZ</name>
<dbReference type="Gene3D" id="3.40.50.300">
    <property type="entry name" value="P-loop containing nucleotide triphosphate hydrolases"/>
    <property type="match status" value="1"/>
</dbReference>
<evidence type="ECO:0000313" key="2">
    <source>
        <dbReference type="EMBL" id="MPN25104.1"/>
    </source>
</evidence>
<reference evidence="2" key="1">
    <citation type="submission" date="2019-08" db="EMBL/GenBank/DDBJ databases">
        <authorList>
            <person name="Kucharzyk K."/>
            <person name="Murdoch R.W."/>
            <person name="Higgins S."/>
            <person name="Loffler F."/>
        </authorList>
    </citation>
    <scope>NUCLEOTIDE SEQUENCE</scope>
</reference>
<dbReference type="PANTHER" id="PTHR42781">
    <property type="entry name" value="SPERMIDINE/PUTRESCINE IMPORT ATP-BINDING PROTEIN POTA"/>
    <property type="match status" value="1"/>
</dbReference>
<dbReference type="SUPFAM" id="SSF52540">
    <property type="entry name" value="P-loop containing nucleoside triphosphate hydrolases"/>
    <property type="match status" value="1"/>
</dbReference>
<protein>
    <submittedName>
        <fullName evidence="2">Uncharacterized protein</fullName>
    </submittedName>
</protein>
<evidence type="ECO:0000256" key="1">
    <source>
        <dbReference type="ARBA" id="ARBA00022448"/>
    </source>
</evidence>
<organism evidence="2">
    <name type="scientific">bioreactor metagenome</name>
    <dbReference type="NCBI Taxonomy" id="1076179"/>
    <lineage>
        <taxon>unclassified sequences</taxon>
        <taxon>metagenomes</taxon>
        <taxon>ecological metagenomes</taxon>
    </lineage>
</organism>